<accession>A0A061E6D1</accession>
<evidence type="ECO:0000313" key="1">
    <source>
        <dbReference type="EMBL" id="EOX99921.1"/>
    </source>
</evidence>
<organism evidence="1 2">
    <name type="scientific">Theobroma cacao</name>
    <name type="common">Cacao</name>
    <name type="synonym">Cocoa</name>
    <dbReference type="NCBI Taxonomy" id="3641"/>
    <lineage>
        <taxon>Eukaryota</taxon>
        <taxon>Viridiplantae</taxon>
        <taxon>Streptophyta</taxon>
        <taxon>Embryophyta</taxon>
        <taxon>Tracheophyta</taxon>
        <taxon>Spermatophyta</taxon>
        <taxon>Magnoliopsida</taxon>
        <taxon>eudicotyledons</taxon>
        <taxon>Gunneridae</taxon>
        <taxon>Pentapetalae</taxon>
        <taxon>rosids</taxon>
        <taxon>malvids</taxon>
        <taxon>Malvales</taxon>
        <taxon>Malvaceae</taxon>
        <taxon>Byttnerioideae</taxon>
        <taxon>Theobroma</taxon>
    </lineage>
</organism>
<sequence>MFEEINNKNWTSFAREAANPVLNWEEEDANILNDLTILTLPKRPAMKTRMLASKGKKKKVWMITKMKKKKKKKKTMGTQKKKNLIPCLKWDISTLIIVNLGMTWNMLYTTYERFLLFLMMTQYRYQEYSDELCKYWLVFRLHAMFFFLLMTQYRYQEYSDQLLEIFSPSERNPLTDRSHFIGTVYVTRSLAQNTNQAY</sequence>
<reference evidence="1 2" key="1">
    <citation type="journal article" date="2013" name="Genome Biol.">
        <title>The genome sequence of the most widely cultivated cacao type and its use to identify candidate genes regulating pod color.</title>
        <authorList>
            <person name="Motamayor J.C."/>
            <person name="Mockaitis K."/>
            <person name="Schmutz J."/>
            <person name="Haiminen N."/>
            <person name="Iii D.L."/>
            <person name="Cornejo O."/>
            <person name="Findley S.D."/>
            <person name="Zheng P."/>
            <person name="Utro F."/>
            <person name="Royaert S."/>
            <person name="Saski C."/>
            <person name="Jenkins J."/>
            <person name="Podicheti R."/>
            <person name="Zhao M."/>
            <person name="Scheffler B.E."/>
            <person name="Stack J.C."/>
            <person name="Feltus F.A."/>
            <person name="Mustiga G.M."/>
            <person name="Amores F."/>
            <person name="Phillips W."/>
            <person name="Marelli J.P."/>
            <person name="May G.D."/>
            <person name="Shapiro H."/>
            <person name="Ma J."/>
            <person name="Bustamante C.D."/>
            <person name="Schnell R.J."/>
            <person name="Main D."/>
            <person name="Gilbert D."/>
            <person name="Parida L."/>
            <person name="Kuhn D.N."/>
        </authorList>
    </citation>
    <scope>NUCLEOTIDE SEQUENCE [LARGE SCALE GENOMIC DNA]</scope>
    <source>
        <strain evidence="2">cv. Matina 1-6</strain>
    </source>
</reference>
<dbReference type="InParanoid" id="A0A061E6D1"/>
<dbReference type="AlphaFoldDB" id="A0A061E6D1"/>
<gene>
    <name evidence="1" type="ORF">TCM_008929</name>
</gene>
<dbReference type="Gramene" id="EOX99921">
    <property type="protein sequence ID" value="EOX99921"/>
    <property type="gene ID" value="TCM_008929"/>
</dbReference>
<proteinExistence type="predicted"/>
<name>A0A061E6D1_THECC</name>
<evidence type="ECO:0000313" key="2">
    <source>
        <dbReference type="Proteomes" id="UP000026915"/>
    </source>
</evidence>
<protein>
    <submittedName>
        <fullName evidence="1">Uncharacterized protein</fullName>
    </submittedName>
</protein>
<keyword evidence="2" id="KW-1185">Reference proteome</keyword>
<dbReference type="EMBL" id="CM001880">
    <property type="protein sequence ID" value="EOX99921.1"/>
    <property type="molecule type" value="Genomic_DNA"/>
</dbReference>
<dbReference type="HOGENOM" id="CLU_1380264_0_0_1"/>
<dbReference type="Proteomes" id="UP000026915">
    <property type="component" value="Chromosome 2"/>
</dbReference>